<reference evidence="2 3" key="1">
    <citation type="submission" date="2019-02" db="EMBL/GenBank/DDBJ databases">
        <title>Genomic Encyclopedia of Type Strains, Phase IV (KMG-IV): sequencing the most valuable type-strain genomes for metagenomic binning, comparative biology and taxonomic classification.</title>
        <authorList>
            <person name="Goeker M."/>
        </authorList>
    </citation>
    <scope>NUCLEOTIDE SEQUENCE [LARGE SCALE GENOMIC DNA]</scope>
    <source>
        <strain evidence="2 3">DSM 101727</strain>
    </source>
</reference>
<feature type="transmembrane region" description="Helical" evidence="1">
    <location>
        <begin position="209"/>
        <end position="229"/>
    </location>
</feature>
<feature type="transmembrane region" description="Helical" evidence="1">
    <location>
        <begin position="105"/>
        <end position="125"/>
    </location>
</feature>
<feature type="transmembrane region" description="Helical" evidence="1">
    <location>
        <begin position="278"/>
        <end position="307"/>
    </location>
</feature>
<proteinExistence type="predicted"/>
<keyword evidence="1" id="KW-1133">Transmembrane helix</keyword>
<keyword evidence="1" id="KW-0812">Transmembrane</keyword>
<dbReference type="AlphaFoldDB" id="A0A4Q7KZT4"/>
<evidence type="ECO:0000313" key="3">
    <source>
        <dbReference type="Proteomes" id="UP000294257"/>
    </source>
</evidence>
<feature type="transmembrane region" description="Helical" evidence="1">
    <location>
        <begin position="145"/>
        <end position="165"/>
    </location>
</feature>
<feature type="transmembrane region" description="Helical" evidence="1">
    <location>
        <begin position="73"/>
        <end position="98"/>
    </location>
</feature>
<keyword evidence="1" id="KW-0472">Membrane</keyword>
<evidence type="ECO:0000256" key="1">
    <source>
        <dbReference type="SAM" id="Phobius"/>
    </source>
</evidence>
<gene>
    <name evidence="2" type="ORF">EV193_103563</name>
</gene>
<dbReference type="Proteomes" id="UP000294257">
    <property type="component" value="Unassembled WGS sequence"/>
</dbReference>
<feature type="transmembrane region" description="Helical" evidence="1">
    <location>
        <begin position="185"/>
        <end position="203"/>
    </location>
</feature>
<feature type="transmembrane region" description="Helical" evidence="1">
    <location>
        <begin position="32"/>
        <end position="53"/>
    </location>
</feature>
<feature type="transmembrane region" description="Helical" evidence="1">
    <location>
        <begin position="338"/>
        <end position="355"/>
    </location>
</feature>
<accession>A0A4Q7KZT4</accession>
<evidence type="ECO:0000313" key="2">
    <source>
        <dbReference type="EMBL" id="RZS41242.1"/>
    </source>
</evidence>
<dbReference type="EMBL" id="SGWQ01000003">
    <property type="protein sequence ID" value="RZS41242.1"/>
    <property type="molecule type" value="Genomic_DNA"/>
</dbReference>
<dbReference type="OrthoDB" id="5242179at2"/>
<protein>
    <recommendedName>
        <fullName evidence="4">Integral membrane protein</fullName>
    </recommendedName>
</protein>
<organism evidence="2 3">
    <name type="scientific">Herbihabitans rhizosphaerae</name>
    <dbReference type="NCBI Taxonomy" id="1872711"/>
    <lineage>
        <taxon>Bacteria</taxon>
        <taxon>Bacillati</taxon>
        <taxon>Actinomycetota</taxon>
        <taxon>Actinomycetes</taxon>
        <taxon>Pseudonocardiales</taxon>
        <taxon>Pseudonocardiaceae</taxon>
        <taxon>Herbihabitans</taxon>
    </lineage>
</organism>
<dbReference type="RefSeq" id="WP_130344179.1">
    <property type="nucleotide sequence ID" value="NZ_SGWQ01000003.1"/>
</dbReference>
<comment type="caution">
    <text evidence="2">The sequence shown here is derived from an EMBL/GenBank/DDBJ whole genome shotgun (WGS) entry which is preliminary data.</text>
</comment>
<evidence type="ECO:0008006" key="4">
    <source>
        <dbReference type="Google" id="ProtNLM"/>
    </source>
</evidence>
<name>A0A4Q7KZT4_9PSEU</name>
<keyword evidence="3" id="KW-1185">Reference proteome</keyword>
<sequence length="401" mass="44200">MSVKGGRGTVEEWFRRRGLPLVVRRKVVGAALLQRSTPLLVFLLALDPILSVLARFTDVPQAEFDSRVANSGYVVALLGLTAAALIVPVFLGWLVAWIMRRASKGVNLVFALVVVLFSIIGLPALEHATGLRELLAPTVGINALTVLAVLAFVYTGLGSILAWALRAAMRQFRLVGQLTSRALPLLMLVVLFSFFAAEMWQMAGSLPRWRMWAVVAFLIALGVLFLSAITSDELRELGRSRRDNGVVTHLAGTPLDGLVPEEGLGQPHRVRFTERANLVLVFFFAQALQIAVFGMLVFGFFLVFGALSVTPEVAKAWSTHDLSRGELFGLHLPVSNELVQVSLFLSVFSALYFAATMTTDPVYRKSFFDPLIADMRVSLAAREVYLARWGDEIRHRHADNR</sequence>